<dbReference type="InterPro" id="IPR011583">
    <property type="entry name" value="Chitinase_II/V-like_cat"/>
</dbReference>
<dbReference type="InterPro" id="IPR012854">
    <property type="entry name" value="Cu_amine_oxidase-like_N"/>
</dbReference>
<dbReference type="PANTHER" id="PTHR46066:SF2">
    <property type="entry name" value="CHITINASE DOMAIN-CONTAINING PROTEIN 1"/>
    <property type="match status" value="1"/>
</dbReference>
<gene>
    <name evidence="2" type="ORF">HGI30_06335</name>
</gene>
<dbReference type="GO" id="GO:0008061">
    <property type="term" value="F:chitin binding"/>
    <property type="evidence" value="ECO:0007669"/>
    <property type="project" value="InterPro"/>
</dbReference>
<dbReference type="Pfam" id="PF08239">
    <property type="entry name" value="SH3_3"/>
    <property type="match status" value="1"/>
</dbReference>
<dbReference type="Gene3D" id="3.10.50.10">
    <property type="match status" value="1"/>
</dbReference>
<dbReference type="InterPro" id="IPR001223">
    <property type="entry name" value="Glyco_hydro18_cat"/>
</dbReference>
<dbReference type="PROSITE" id="PS51910">
    <property type="entry name" value="GH18_2"/>
    <property type="match status" value="1"/>
</dbReference>
<keyword evidence="2" id="KW-0378">Hydrolase</keyword>
<sequence length="576" mass="64534">MKRGQAQGGRRRKSGFRRLLGFCLAIGVVAGAWGAYHKLMPSREYMKPEYAHAHPLFYGGMDLKEGALIEQGQTLLPLEAIKAVLGSDLPVWYEEKTQSIILTSDTKVLFMKKDQLQAKLGDKPFQLAVAPVERDGRIYMPLSPLKTLYGIQAQTSPSSGVMTLERAGDRMRMAVPAEDEEIAVRSEPSIHSPYVELAGPGQTLIVWDEQEDWYKVQGPEGHSGYVRQKELRFSEDRVIAPLAEAEPALPWKAGQKVNLTWEAVYNKPPDPSGYPAMEGVNVVSPTWFEVSDGSGQIRSKADASYAAWARQRGMQVWALFSNAFDPDLTTKVLSSVETRFTMIRQLLAYAEMYKLQGINIDFENVRTSDKQNFVQFVRELSPMLHEAGLIVSIDVTPKSNSEMWSLFLDREALIGSVDYMMLMAYDEHWASSPKAGSVASLPWVENSIQRLLEEDGVDPAKLVLSMPLYTRIWSESKGEDGSIDVSSKAVGMERIEEIVRNRKLTPVFDEAAGQNYIEYVEKEGVLSRIWIEDARSIEARVALVHKYGLAGVATWARSFQTDRIWGVIHESLSDPS</sequence>
<evidence type="ECO:0000259" key="1">
    <source>
        <dbReference type="PROSITE" id="PS51910"/>
    </source>
</evidence>
<evidence type="ECO:0000313" key="3">
    <source>
        <dbReference type="Proteomes" id="UP000502136"/>
    </source>
</evidence>
<dbReference type="Gene3D" id="3.30.457.10">
    <property type="entry name" value="Copper amine oxidase-like, N-terminal domain"/>
    <property type="match status" value="1"/>
</dbReference>
<proteinExistence type="predicted"/>
<dbReference type="Pfam" id="PF00704">
    <property type="entry name" value="Glyco_hydro_18"/>
    <property type="match status" value="1"/>
</dbReference>
<dbReference type="SUPFAM" id="SSF51445">
    <property type="entry name" value="(Trans)glycosidases"/>
    <property type="match status" value="1"/>
</dbReference>
<name>A0A6H2GV37_9BACL</name>
<dbReference type="Gene3D" id="3.20.20.80">
    <property type="entry name" value="Glycosidases"/>
    <property type="match status" value="1"/>
</dbReference>
<dbReference type="EMBL" id="CP051428">
    <property type="protein sequence ID" value="QJC51219.1"/>
    <property type="molecule type" value="Genomic_DNA"/>
</dbReference>
<feature type="domain" description="GH18" evidence="1">
    <location>
        <begin position="255"/>
        <end position="575"/>
    </location>
</feature>
<dbReference type="SMART" id="SM00636">
    <property type="entry name" value="Glyco_18"/>
    <property type="match status" value="1"/>
</dbReference>
<dbReference type="SUPFAM" id="SSF55383">
    <property type="entry name" value="Copper amine oxidase, domain N"/>
    <property type="match status" value="1"/>
</dbReference>
<dbReference type="PANTHER" id="PTHR46066">
    <property type="entry name" value="CHITINASE DOMAIN-CONTAINING PROTEIN 1 FAMILY MEMBER"/>
    <property type="match status" value="1"/>
</dbReference>
<dbReference type="InterPro" id="IPR017853">
    <property type="entry name" value="GH"/>
</dbReference>
<dbReference type="GO" id="GO:0005975">
    <property type="term" value="P:carbohydrate metabolic process"/>
    <property type="evidence" value="ECO:0007669"/>
    <property type="project" value="InterPro"/>
</dbReference>
<protein>
    <submittedName>
        <fullName evidence="2">Glycosyl hydrolase</fullName>
    </submittedName>
</protein>
<evidence type="ECO:0000313" key="2">
    <source>
        <dbReference type="EMBL" id="QJC51219.1"/>
    </source>
</evidence>
<dbReference type="InterPro" id="IPR029070">
    <property type="entry name" value="Chitinase_insertion_sf"/>
</dbReference>
<dbReference type="InterPro" id="IPR036582">
    <property type="entry name" value="Mao_N_sf"/>
</dbReference>
<dbReference type="AlphaFoldDB" id="A0A6H2GV37"/>
<keyword evidence="3" id="KW-1185">Reference proteome</keyword>
<dbReference type="Proteomes" id="UP000502136">
    <property type="component" value="Chromosome"/>
</dbReference>
<dbReference type="KEGG" id="palr:HGI30_06335"/>
<dbReference type="Pfam" id="PF07833">
    <property type="entry name" value="Cu_amine_oxidN1"/>
    <property type="match status" value="1"/>
</dbReference>
<dbReference type="Gene3D" id="2.30.30.40">
    <property type="entry name" value="SH3 Domains"/>
    <property type="match status" value="1"/>
</dbReference>
<organism evidence="2 3">
    <name type="scientific">Paenibacillus albicereus</name>
    <dbReference type="NCBI Taxonomy" id="2726185"/>
    <lineage>
        <taxon>Bacteria</taxon>
        <taxon>Bacillati</taxon>
        <taxon>Bacillota</taxon>
        <taxon>Bacilli</taxon>
        <taxon>Bacillales</taxon>
        <taxon>Paenibacillaceae</taxon>
        <taxon>Paenibacillus</taxon>
    </lineage>
</organism>
<dbReference type="InterPro" id="IPR003646">
    <property type="entry name" value="SH3-like_bac-type"/>
</dbReference>
<reference evidence="2 3" key="1">
    <citation type="submission" date="2020-04" db="EMBL/GenBank/DDBJ databases">
        <title>Novel Paenibacillus strain UniB2 isolated from commercial digestive syrup.</title>
        <authorList>
            <person name="Thorat V."/>
            <person name="Kirdat K."/>
            <person name="Tiwarekar B."/>
            <person name="Yadav A."/>
        </authorList>
    </citation>
    <scope>NUCLEOTIDE SEQUENCE [LARGE SCALE GENOMIC DNA]</scope>
    <source>
        <strain evidence="2 3">UniB2</strain>
    </source>
</reference>
<accession>A0A6H2GV37</accession>
<dbReference type="GO" id="GO:0016787">
    <property type="term" value="F:hydrolase activity"/>
    <property type="evidence" value="ECO:0007669"/>
    <property type="project" value="UniProtKB-KW"/>
</dbReference>